<feature type="non-terminal residue" evidence="2">
    <location>
        <position position="1"/>
    </location>
</feature>
<keyword evidence="1" id="KW-1133">Transmembrane helix</keyword>
<feature type="transmembrane region" description="Helical" evidence="1">
    <location>
        <begin position="483"/>
        <end position="511"/>
    </location>
</feature>
<sequence length="525" mass="58541">SAEIDREQINECFSDYTTLILDRNLNKFVIELVPTGKTECAVFPDGVTFNITLSSNIFKQSLTVDIGDYNYSTTTTVEVPILQEYFSNGASLDDFDDEQFAMMHMFTYAEITYLEIMTLNELKSDLSNCFTSTSTIILATEIQFSATPTGVCKNQMIEYDGVKPNYIQEITINVNEKYLKLSGAQLSQFLAAYNADQTIQVTFSDASLESDIDSLRQEAFVASTISIISVQGTLDIQLDYAVESCTIHSDPLVFMSDLGLSQIVLANNSFQIVIFINETYTGIKLAEMTYTKAIQRFTGSTASASFTFEIVSETFEPSRYWIISCLEGSDKEKATCQEFYNAAISGQATFAYDILLFDQSDFIDIAKTQLTQLHSCYSSITTEYYKNKICFQAILKQECTYVNPYISISALLGTELKSERTQISSSVNQTEFCIDCTTQPNSTSCQELLQTKKGNNIVFATIENGTDTMRIGTTKAVKGDDGITFLVIIIIGALISVGCLVFGIFQIIHTVKAIKEMKKKKIRTK</sequence>
<proteinExistence type="predicted"/>
<dbReference type="EMBL" id="GDID01003654">
    <property type="protein sequence ID" value="JAP92952.1"/>
    <property type="molecule type" value="Transcribed_RNA"/>
</dbReference>
<evidence type="ECO:0008006" key="3">
    <source>
        <dbReference type="Google" id="ProtNLM"/>
    </source>
</evidence>
<gene>
    <name evidence="2" type="ORF">TPC1_14936</name>
</gene>
<keyword evidence="1" id="KW-0472">Membrane</keyword>
<name>A0A146K7X3_9EUKA</name>
<accession>A0A146K7X3</accession>
<organism evidence="2">
    <name type="scientific">Trepomonas sp. PC1</name>
    <dbReference type="NCBI Taxonomy" id="1076344"/>
    <lineage>
        <taxon>Eukaryota</taxon>
        <taxon>Metamonada</taxon>
        <taxon>Diplomonadida</taxon>
        <taxon>Hexamitidae</taxon>
        <taxon>Hexamitinae</taxon>
        <taxon>Trepomonas</taxon>
    </lineage>
</organism>
<protein>
    <recommendedName>
        <fullName evidence="3">Transmembrane protein</fullName>
    </recommendedName>
</protein>
<evidence type="ECO:0000313" key="2">
    <source>
        <dbReference type="EMBL" id="JAP92952.1"/>
    </source>
</evidence>
<reference evidence="2" key="1">
    <citation type="submission" date="2015-07" db="EMBL/GenBank/DDBJ databases">
        <title>Adaptation to a free-living lifestyle via gene acquisitions in the diplomonad Trepomonas sp. PC1.</title>
        <authorList>
            <person name="Xu F."/>
            <person name="Jerlstrom-Hultqvist J."/>
            <person name="Kolisko M."/>
            <person name="Simpson A.G.B."/>
            <person name="Roger A.J."/>
            <person name="Svard S.G."/>
            <person name="Andersson J.O."/>
        </authorList>
    </citation>
    <scope>NUCLEOTIDE SEQUENCE</scope>
    <source>
        <strain evidence="2">PC1</strain>
    </source>
</reference>
<dbReference type="AlphaFoldDB" id="A0A146K7X3"/>
<evidence type="ECO:0000256" key="1">
    <source>
        <dbReference type="SAM" id="Phobius"/>
    </source>
</evidence>
<keyword evidence="1" id="KW-0812">Transmembrane</keyword>